<gene>
    <name evidence="4" type="ORF">CTOB1V02_LOCUS9561</name>
</gene>
<feature type="compositionally biased region" description="Polar residues" evidence="2">
    <location>
        <begin position="283"/>
        <end position="292"/>
    </location>
</feature>
<feature type="region of interest" description="Disordered" evidence="2">
    <location>
        <begin position="282"/>
        <end position="305"/>
    </location>
</feature>
<dbReference type="InterPro" id="IPR042352">
    <property type="entry name" value="EFCAB14"/>
</dbReference>
<evidence type="ECO:0000256" key="2">
    <source>
        <dbReference type="SAM" id="MobiDB-lite"/>
    </source>
</evidence>
<keyword evidence="3" id="KW-1133">Transmembrane helix</keyword>
<proteinExistence type="predicted"/>
<evidence type="ECO:0000313" key="4">
    <source>
        <dbReference type="EMBL" id="CAD7231717.1"/>
    </source>
</evidence>
<accession>A0A7R8WHE1</accession>
<organism evidence="4">
    <name type="scientific">Cyprideis torosa</name>
    <dbReference type="NCBI Taxonomy" id="163714"/>
    <lineage>
        <taxon>Eukaryota</taxon>
        <taxon>Metazoa</taxon>
        <taxon>Ecdysozoa</taxon>
        <taxon>Arthropoda</taxon>
        <taxon>Crustacea</taxon>
        <taxon>Oligostraca</taxon>
        <taxon>Ostracoda</taxon>
        <taxon>Podocopa</taxon>
        <taxon>Podocopida</taxon>
        <taxon>Cytherocopina</taxon>
        <taxon>Cytheroidea</taxon>
        <taxon>Cytherideidae</taxon>
        <taxon>Cyprideis</taxon>
    </lineage>
</organism>
<keyword evidence="3" id="KW-0472">Membrane</keyword>
<dbReference type="SUPFAM" id="SSF57997">
    <property type="entry name" value="Tropomyosin"/>
    <property type="match status" value="1"/>
</dbReference>
<feature type="coiled-coil region" evidence="1">
    <location>
        <begin position="242"/>
        <end position="276"/>
    </location>
</feature>
<dbReference type="EMBL" id="OB663804">
    <property type="protein sequence ID" value="CAD7231717.1"/>
    <property type="molecule type" value="Genomic_DNA"/>
</dbReference>
<evidence type="ECO:0000256" key="1">
    <source>
        <dbReference type="SAM" id="Coils"/>
    </source>
</evidence>
<keyword evidence="1" id="KW-0175">Coiled coil</keyword>
<dbReference type="PANTHER" id="PTHR15717:SF2">
    <property type="entry name" value="EF-HAND CALCIUM-BINDING DOMAIN-CONTAINING PROTEIN 14"/>
    <property type="match status" value="1"/>
</dbReference>
<name>A0A7R8WHE1_9CRUS</name>
<feature type="coiled-coil region" evidence="1">
    <location>
        <begin position="143"/>
        <end position="197"/>
    </location>
</feature>
<dbReference type="PANTHER" id="PTHR15717">
    <property type="entry name" value="PROTEIN KIAA0494"/>
    <property type="match status" value="1"/>
</dbReference>
<reference evidence="4" key="1">
    <citation type="submission" date="2020-11" db="EMBL/GenBank/DDBJ databases">
        <authorList>
            <person name="Tran Van P."/>
        </authorList>
    </citation>
    <scope>NUCLEOTIDE SEQUENCE</scope>
</reference>
<protein>
    <submittedName>
        <fullName evidence="4">Uncharacterized protein</fullName>
    </submittedName>
</protein>
<evidence type="ECO:0000256" key="3">
    <source>
        <dbReference type="SAM" id="Phobius"/>
    </source>
</evidence>
<dbReference type="Gene3D" id="1.10.287.1490">
    <property type="match status" value="1"/>
</dbReference>
<dbReference type="AlphaFoldDB" id="A0A7R8WHE1"/>
<feature type="transmembrane region" description="Helical" evidence="3">
    <location>
        <begin position="74"/>
        <end position="93"/>
    </location>
</feature>
<sequence>MAVNSQPNTTRESFNLLEDTLDSASEIEHFVSTVPHKLTPMGHQKKVFRKKRRRSKNPTKVPSYLSWKRTLRTFVCGMVVLVCISSTMGILWLSSSLRSQIDDLSNRLSSVESGSREVPETLVNLGEKFQDLQANMSNLVGSVNRFKSDLANVTKQIQSLQSRLSAGPDVLSLPKDMRTLQEEVASLGSRLNGLNAQLTDFQESTKKEDEQLSKVMKDLKDDIETVNSTAWEKSVMAPPEAIKALDESIEKHSNQLQKHETLISSLTAEDARLREKVSVCCPMTSNGTNSEATTPPTRPSTTSKG</sequence>
<keyword evidence="3" id="KW-0812">Transmembrane</keyword>
<feature type="compositionally biased region" description="Low complexity" evidence="2">
    <location>
        <begin position="293"/>
        <end position="305"/>
    </location>
</feature>
<dbReference type="OrthoDB" id="10009315at2759"/>